<feature type="transmembrane region" description="Helical" evidence="1">
    <location>
        <begin position="337"/>
        <end position="356"/>
    </location>
</feature>
<gene>
    <name evidence="2" type="ORF">THAOC_28374</name>
</gene>
<keyword evidence="1" id="KW-0812">Transmembrane</keyword>
<dbReference type="EMBL" id="AGNL01039996">
    <property type="protein sequence ID" value="EJK52360.1"/>
    <property type="molecule type" value="Genomic_DNA"/>
</dbReference>
<keyword evidence="1" id="KW-0472">Membrane</keyword>
<feature type="transmembrane region" description="Helical" evidence="1">
    <location>
        <begin position="264"/>
        <end position="284"/>
    </location>
</feature>
<accession>K0RGI3</accession>
<sequence length="366" mass="42498">MDRLRQNARQVVNEARHQYVSPYEEWTVEELKELLVEYQIPLRDSANATHEILVRICDEVFGADIADSESSKELRRQLSIEDVVRMETAVRMIQRAFFRRQALKRQLRFQKYQHQHQHQHQHQCSSSSSYDYDCEGGDYTYYDDDPFCSAPGDGNSAVCSQESFRRHSMLKRINERGDDYDEEIEIEWRKPSWKFAKRFERSNRPHRSGQGMDKYDWMSVTTGRHCFATGCGEQFDLWDEGRTSEFSTYGSGVTNYFKFVKWSCWVMLILSTIHLPVLFINLLGTNEMIGLSLNAAMTTFANLGSASEVESVTIPGCDAAEFNFDRCKVSKNRLAGVFAYVDVAGTVFFVLAWLWLRKFQGKKVES</sequence>
<name>K0RGI3_THAOC</name>
<reference evidence="2 3" key="1">
    <citation type="journal article" date="2012" name="Genome Biol.">
        <title>Genome and low-iron response of an oceanic diatom adapted to chronic iron limitation.</title>
        <authorList>
            <person name="Lommer M."/>
            <person name="Specht M."/>
            <person name="Roy A.S."/>
            <person name="Kraemer L."/>
            <person name="Andreson R."/>
            <person name="Gutowska M.A."/>
            <person name="Wolf J."/>
            <person name="Bergner S.V."/>
            <person name="Schilhabel M.B."/>
            <person name="Klostermeier U.C."/>
            <person name="Beiko R.G."/>
            <person name="Rosenstiel P."/>
            <person name="Hippler M."/>
            <person name="Laroche J."/>
        </authorList>
    </citation>
    <scope>NUCLEOTIDE SEQUENCE [LARGE SCALE GENOMIC DNA]</scope>
    <source>
        <strain evidence="2 3">CCMP1005</strain>
    </source>
</reference>
<comment type="caution">
    <text evidence="2">The sequence shown here is derived from an EMBL/GenBank/DDBJ whole genome shotgun (WGS) entry which is preliminary data.</text>
</comment>
<evidence type="ECO:0000313" key="3">
    <source>
        <dbReference type="Proteomes" id="UP000266841"/>
    </source>
</evidence>
<protein>
    <submittedName>
        <fullName evidence="2">Uncharacterized protein</fullName>
    </submittedName>
</protein>
<proteinExistence type="predicted"/>
<dbReference type="OrthoDB" id="297739at2759"/>
<evidence type="ECO:0000313" key="2">
    <source>
        <dbReference type="EMBL" id="EJK52360.1"/>
    </source>
</evidence>
<organism evidence="2 3">
    <name type="scientific">Thalassiosira oceanica</name>
    <name type="common">Marine diatom</name>
    <dbReference type="NCBI Taxonomy" id="159749"/>
    <lineage>
        <taxon>Eukaryota</taxon>
        <taxon>Sar</taxon>
        <taxon>Stramenopiles</taxon>
        <taxon>Ochrophyta</taxon>
        <taxon>Bacillariophyta</taxon>
        <taxon>Coscinodiscophyceae</taxon>
        <taxon>Thalassiosirophycidae</taxon>
        <taxon>Thalassiosirales</taxon>
        <taxon>Thalassiosiraceae</taxon>
        <taxon>Thalassiosira</taxon>
    </lineage>
</organism>
<dbReference type="Proteomes" id="UP000266841">
    <property type="component" value="Unassembled WGS sequence"/>
</dbReference>
<evidence type="ECO:0000256" key="1">
    <source>
        <dbReference type="SAM" id="Phobius"/>
    </source>
</evidence>
<keyword evidence="3" id="KW-1185">Reference proteome</keyword>
<keyword evidence="1" id="KW-1133">Transmembrane helix</keyword>
<dbReference type="AlphaFoldDB" id="K0RGI3"/>